<keyword evidence="3" id="KW-1185">Reference proteome</keyword>
<feature type="region of interest" description="Disordered" evidence="1">
    <location>
        <begin position="220"/>
        <end position="244"/>
    </location>
</feature>
<dbReference type="EMBL" id="JALLPJ020000490">
    <property type="protein sequence ID" value="KAL3790608.1"/>
    <property type="molecule type" value="Genomic_DNA"/>
</dbReference>
<name>A0ABD3PS25_9STRA</name>
<feature type="compositionally biased region" description="Low complexity" evidence="1">
    <location>
        <begin position="187"/>
        <end position="200"/>
    </location>
</feature>
<sequence>MIQLRWDVKSNQPLEQGDWSAVGATAAMIALLPDEDSTNSAYGEYNSHLRNGSSRQFSNEWNRCCCRQICRRCKHPSGPPPSDHGSVSHHRNNSISMASVETVDESSVMTQSNYSGRTSQINATESEYSARLPTREAIVTRTLATGNGHQVFGTGTNSGTYETELRVANILLEVSRELTNPSEDRNSSLTSSRSLPGSSSYKTKVSHPRLTIWEGKRVDSDPSWHARKDHAQRAKAAVQRSKKERGGRCLMITLKVVRNSPVRDSTFTGSATSVNDPMSMASASHSITEEFVDGSSRSGSESEYSSESANETEEGSRSEQWVEYGPESQSSADGYNKSNIGSVVSQDISKENPDELDNLMDSGDWHGIGIMPKT</sequence>
<evidence type="ECO:0000313" key="2">
    <source>
        <dbReference type="EMBL" id="KAL3790608.1"/>
    </source>
</evidence>
<dbReference type="AlphaFoldDB" id="A0ABD3PS25"/>
<evidence type="ECO:0000256" key="1">
    <source>
        <dbReference type="SAM" id="MobiDB-lite"/>
    </source>
</evidence>
<reference evidence="2 3" key="1">
    <citation type="submission" date="2024-10" db="EMBL/GenBank/DDBJ databases">
        <title>Updated reference genomes for cyclostephanoid diatoms.</title>
        <authorList>
            <person name="Roberts W.R."/>
            <person name="Alverson A.J."/>
        </authorList>
    </citation>
    <scope>NUCLEOTIDE SEQUENCE [LARGE SCALE GENOMIC DNA]</scope>
    <source>
        <strain evidence="2 3">AJA010-31</strain>
    </source>
</reference>
<evidence type="ECO:0000313" key="3">
    <source>
        <dbReference type="Proteomes" id="UP001530400"/>
    </source>
</evidence>
<feature type="region of interest" description="Disordered" evidence="1">
    <location>
        <begin position="288"/>
        <end position="374"/>
    </location>
</feature>
<protein>
    <submittedName>
        <fullName evidence="2">Uncharacterized protein</fullName>
    </submittedName>
</protein>
<feature type="region of interest" description="Disordered" evidence="1">
    <location>
        <begin position="178"/>
        <end position="205"/>
    </location>
</feature>
<feature type="compositionally biased region" description="Low complexity" evidence="1">
    <location>
        <begin position="295"/>
        <end position="309"/>
    </location>
</feature>
<feature type="compositionally biased region" description="Basic and acidic residues" evidence="1">
    <location>
        <begin position="220"/>
        <end position="232"/>
    </location>
</feature>
<feature type="compositionally biased region" description="Polar residues" evidence="1">
    <location>
        <begin position="327"/>
        <end position="347"/>
    </location>
</feature>
<gene>
    <name evidence="2" type="ORF">ACHAWO_008088</name>
</gene>
<accession>A0ABD3PS25</accession>
<proteinExistence type="predicted"/>
<comment type="caution">
    <text evidence="2">The sequence shown here is derived from an EMBL/GenBank/DDBJ whole genome shotgun (WGS) entry which is preliminary data.</text>
</comment>
<dbReference type="Proteomes" id="UP001530400">
    <property type="component" value="Unassembled WGS sequence"/>
</dbReference>
<organism evidence="2 3">
    <name type="scientific">Cyclotella atomus</name>
    <dbReference type="NCBI Taxonomy" id="382360"/>
    <lineage>
        <taxon>Eukaryota</taxon>
        <taxon>Sar</taxon>
        <taxon>Stramenopiles</taxon>
        <taxon>Ochrophyta</taxon>
        <taxon>Bacillariophyta</taxon>
        <taxon>Coscinodiscophyceae</taxon>
        <taxon>Thalassiosirophycidae</taxon>
        <taxon>Stephanodiscales</taxon>
        <taxon>Stephanodiscaceae</taxon>
        <taxon>Cyclotella</taxon>
    </lineage>
</organism>